<keyword evidence="3" id="KW-0808">Transferase</keyword>
<evidence type="ECO:0000256" key="4">
    <source>
        <dbReference type="ARBA" id="ARBA00022691"/>
    </source>
</evidence>
<keyword evidence="8" id="KW-0443">Lipid metabolism</keyword>
<evidence type="ECO:0000256" key="11">
    <source>
        <dbReference type="ARBA" id="ARBA00023264"/>
    </source>
</evidence>
<dbReference type="EMBL" id="JAACJJ010000017">
    <property type="protein sequence ID" value="KAF5323799.1"/>
    <property type="molecule type" value="Genomic_DNA"/>
</dbReference>
<organism evidence="13 14">
    <name type="scientific">Psilocybe cf. subviscida</name>
    <dbReference type="NCBI Taxonomy" id="2480587"/>
    <lineage>
        <taxon>Eukaryota</taxon>
        <taxon>Fungi</taxon>
        <taxon>Dikarya</taxon>
        <taxon>Basidiomycota</taxon>
        <taxon>Agaricomycotina</taxon>
        <taxon>Agaricomycetes</taxon>
        <taxon>Agaricomycetidae</taxon>
        <taxon>Agaricales</taxon>
        <taxon>Agaricineae</taxon>
        <taxon>Strophariaceae</taxon>
        <taxon>Psilocybe</taxon>
    </lineage>
</organism>
<proteinExistence type="predicted"/>
<evidence type="ECO:0000256" key="5">
    <source>
        <dbReference type="ARBA" id="ARBA00022692"/>
    </source>
</evidence>
<keyword evidence="2" id="KW-0444">Lipid biosynthesis</keyword>
<keyword evidence="9 12" id="KW-0472">Membrane</keyword>
<keyword evidence="11" id="KW-1208">Phospholipid metabolism</keyword>
<gene>
    <name evidence="13" type="ORF">D9619_012949</name>
</gene>
<reference evidence="13 14" key="1">
    <citation type="journal article" date="2020" name="ISME J.">
        <title>Uncovering the hidden diversity of litter-decomposition mechanisms in mushroom-forming fungi.</title>
        <authorList>
            <person name="Floudas D."/>
            <person name="Bentzer J."/>
            <person name="Ahren D."/>
            <person name="Johansson T."/>
            <person name="Persson P."/>
            <person name="Tunlid A."/>
        </authorList>
    </citation>
    <scope>NUCLEOTIDE SEQUENCE [LARGE SCALE GENOMIC DNA]</scope>
    <source>
        <strain evidence="13 14">CBS 101986</strain>
    </source>
</reference>
<keyword evidence="3" id="KW-0489">Methyltransferase</keyword>
<evidence type="ECO:0000256" key="9">
    <source>
        <dbReference type="ARBA" id="ARBA00023136"/>
    </source>
</evidence>
<keyword evidence="4" id="KW-0949">S-adenosyl-L-methionine</keyword>
<evidence type="ECO:0000313" key="13">
    <source>
        <dbReference type="EMBL" id="KAF5323799.1"/>
    </source>
</evidence>
<keyword evidence="6" id="KW-0256">Endoplasmic reticulum</keyword>
<evidence type="ECO:0000256" key="8">
    <source>
        <dbReference type="ARBA" id="ARBA00023098"/>
    </source>
</evidence>
<feature type="transmembrane region" description="Helical" evidence="12">
    <location>
        <begin position="189"/>
        <end position="210"/>
    </location>
</feature>
<dbReference type="AlphaFoldDB" id="A0A8H5BIK7"/>
<comment type="subcellular location">
    <subcellularLocation>
        <location evidence="1">Endomembrane system</location>
        <topology evidence="1">Multi-pass membrane protein</topology>
    </subcellularLocation>
</comment>
<dbReference type="GO" id="GO:0006656">
    <property type="term" value="P:phosphatidylcholine biosynthetic process"/>
    <property type="evidence" value="ECO:0007669"/>
    <property type="project" value="UniProtKB-UniPathway"/>
</dbReference>
<evidence type="ECO:0000313" key="14">
    <source>
        <dbReference type="Proteomes" id="UP000567179"/>
    </source>
</evidence>
<evidence type="ECO:0000256" key="2">
    <source>
        <dbReference type="ARBA" id="ARBA00022516"/>
    </source>
</evidence>
<dbReference type="GO" id="GO:0008168">
    <property type="term" value="F:methyltransferase activity"/>
    <property type="evidence" value="ECO:0007669"/>
    <property type="project" value="UniProtKB-KW"/>
</dbReference>
<dbReference type="InterPro" id="IPR007318">
    <property type="entry name" value="Phopholipid_MeTrfase"/>
</dbReference>
<dbReference type="PANTHER" id="PTHR12714">
    <property type="entry name" value="PROTEIN-S ISOPRENYLCYSTEINE O-METHYLTRANSFERASE"/>
    <property type="match status" value="1"/>
</dbReference>
<evidence type="ECO:0000256" key="1">
    <source>
        <dbReference type="ARBA" id="ARBA00004127"/>
    </source>
</evidence>
<dbReference type="UniPathway" id="UPA00753"/>
<dbReference type="OrthoDB" id="422086at2759"/>
<feature type="transmembrane region" description="Helical" evidence="12">
    <location>
        <begin position="96"/>
        <end position="119"/>
    </location>
</feature>
<protein>
    <recommendedName>
        <fullName evidence="15">Protein-S-isoprenylcysteine O-methyltransferase</fullName>
    </recommendedName>
</protein>
<evidence type="ECO:0000256" key="3">
    <source>
        <dbReference type="ARBA" id="ARBA00022603"/>
    </source>
</evidence>
<feature type="transmembrane region" description="Helical" evidence="12">
    <location>
        <begin position="153"/>
        <end position="169"/>
    </location>
</feature>
<evidence type="ECO:0000256" key="12">
    <source>
        <dbReference type="SAM" id="Phobius"/>
    </source>
</evidence>
<evidence type="ECO:0000256" key="10">
    <source>
        <dbReference type="ARBA" id="ARBA00023209"/>
    </source>
</evidence>
<dbReference type="GO" id="GO:0032259">
    <property type="term" value="P:methylation"/>
    <property type="evidence" value="ECO:0007669"/>
    <property type="project" value="UniProtKB-KW"/>
</dbReference>
<evidence type="ECO:0000256" key="7">
    <source>
        <dbReference type="ARBA" id="ARBA00022989"/>
    </source>
</evidence>
<dbReference type="PANTHER" id="PTHR12714:SF9">
    <property type="entry name" value="PROTEIN-S-ISOPRENYLCYSTEINE O-METHYLTRANSFERASE"/>
    <property type="match status" value="1"/>
</dbReference>
<sequence length="241" mass="27428">MSLNKIPLILAFNYALKRSLTPPNPLPPDEAIIQKSSFRKWYARVFFKFFRRVERSVAFLEILSILVYNYPKHPLLQHPFLARMSSLLLSKIDAGAIQSSIIANLGAGLMITGALIRVLTYRYLGRLFTFSLSIHRDHYLVTSGPYSIVRHPAYTGLLIANSGWFLWHLSRGSFFMSGLGLERTLLGKAVVGLWGLSAMGGILYATLGMLREEDDVIKKEFGKEWEEWARRVPYMLIPGIY</sequence>
<keyword evidence="14" id="KW-1185">Reference proteome</keyword>
<dbReference type="Gene3D" id="1.20.120.1630">
    <property type="match status" value="1"/>
</dbReference>
<dbReference type="GO" id="GO:0012505">
    <property type="term" value="C:endomembrane system"/>
    <property type="evidence" value="ECO:0007669"/>
    <property type="project" value="UniProtKB-SubCell"/>
</dbReference>
<keyword evidence="7 12" id="KW-1133">Transmembrane helix</keyword>
<evidence type="ECO:0008006" key="15">
    <source>
        <dbReference type="Google" id="ProtNLM"/>
    </source>
</evidence>
<comment type="caution">
    <text evidence="13">The sequence shown here is derived from an EMBL/GenBank/DDBJ whole genome shotgun (WGS) entry which is preliminary data.</text>
</comment>
<dbReference type="Pfam" id="PF04191">
    <property type="entry name" value="PEMT"/>
    <property type="match status" value="1"/>
</dbReference>
<evidence type="ECO:0000256" key="6">
    <source>
        <dbReference type="ARBA" id="ARBA00022824"/>
    </source>
</evidence>
<keyword evidence="5 12" id="KW-0812">Transmembrane</keyword>
<name>A0A8H5BIK7_9AGAR</name>
<accession>A0A8H5BIK7</accession>
<keyword evidence="10" id="KW-0594">Phospholipid biosynthesis</keyword>
<dbReference type="Proteomes" id="UP000567179">
    <property type="component" value="Unassembled WGS sequence"/>
</dbReference>